<dbReference type="Proteomes" id="UP000179642">
    <property type="component" value="Unassembled WGS sequence"/>
</dbReference>
<dbReference type="EMBL" id="MLYO01000038">
    <property type="protein sequence ID" value="OIK02904.1"/>
    <property type="molecule type" value="Genomic_DNA"/>
</dbReference>
<evidence type="ECO:0000313" key="2">
    <source>
        <dbReference type="Proteomes" id="UP000179642"/>
    </source>
</evidence>
<keyword evidence="2" id="KW-1185">Reference proteome</keyword>
<dbReference type="AlphaFoldDB" id="A0A1S2QA01"/>
<reference evidence="1 2" key="1">
    <citation type="submission" date="2016-10" db="EMBL/GenBank/DDBJ databases">
        <title>Genome sequence of Streptomyces sp. MUSC 1.</title>
        <authorList>
            <person name="Lee L.-H."/>
            <person name="Ser H.-L."/>
            <person name="Law J.W.-F."/>
        </authorList>
    </citation>
    <scope>NUCLEOTIDE SEQUENCE [LARGE SCALE GENOMIC DNA]</scope>
    <source>
        <strain evidence="1 2">MUSC 1</strain>
    </source>
</reference>
<comment type="caution">
    <text evidence="1">The sequence shown here is derived from an EMBL/GenBank/DDBJ whole genome shotgun (WGS) entry which is preliminary data.</text>
</comment>
<dbReference type="RefSeq" id="WP_071383018.1">
    <property type="nucleotide sequence ID" value="NZ_MLYO01000038.1"/>
</dbReference>
<proteinExistence type="predicted"/>
<protein>
    <submittedName>
        <fullName evidence="1">Uncharacterized protein</fullName>
    </submittedName>
</protein>
<organism evidence="1 2">
    <name type="scientific">Streptomyces monashensis</name>
    <dbReference type="NCBI Taxonomy" id="1678012"/>
    <lineage>
        <taxon>Bacteria</taxon>
        <taxon>Bacillati</taxon>
        <taxon>Actinomycetota</taxon>
        <taxon>Actinomycetes</taxon>
        <taxon>Kitasatosporales</taxon>
        <taxon>Streptomycetaceae</taxon>
        <taxon>Streptomyces</taxon>
    </lineage>
</organism>
<evidence type="ECO:0000313" key="1">
    <source>
        <dbReference type="EMBL" id="OIK02904.1"/>
    </source>
</evidence>
<accession>A0A1S2QA01</accession>
<gene>
    <name evidence="1" type="ORF">BIV23_24060</name>
</gene>
<sequence length="176" mass="19006">MTTSAETHVVEAAVGRFHELIVQDDNARITHRRLLEHQRDVGMIIDGHPVARVLRPRFMSETEHAQGCEQSALLTQAIQHMAGYALRAGEAGDLVRRQLALTPEETRLASMAPPAADPGWHSRLDGFQAAEGTFFVECNSHSSAGIVSVVSFPGSGQRAYRTTSSTGSPAATPYVS</sequence>
<name>A0A1S2QA01_9ACTN</name>